<dbReference type="PROSITE" id="PS00320">
    <property type="entry name" value="APP_INTRA"/>
    <property type="match status" value="1"/>
</dbReference>
<keyword evidence="4 6" id="KW-0472">Membrane</keyword>
<protein>
    <recommendedName>
        <fullName evidence="7">Beta-amyloid precursor protein C-terminal domain-containing protein</fullName>
    </recommendedName>
</protein>
<keyword evidence="9" id="KW-1185">Reference proteome</keyword>
<accession>A0A3B5LSI3</accession>
<evidence type="ECO:0000256" key="3">
    <source>
        <dbReference type="ARBA" id="ARBA00022989"/>
    </source>
</evidence>
<comment type="subcellular location">
    <subcellularLocation>
        <location evidence="1">Membrane</location>
        <topology evidence="1">Single-pass type I membrane protein</topology>
    </subcellularLocation>
</comment>
<dbReference type="GeneTree" id="ENSGT00530000063252"/>
<reference evidence="8" key="2">
    <citation type="submission" date="2025-09" db="UniProtKB">
        <authorList>
            <consortium name="Ensembl"/>
        </authorList>
    </citation>
    <scope>IDENTIFICATION</scope>
</reference>
<keyword evidence="3 6" id="KW-1133">Transmembrane helix</keyword>
<evidence type="ECO:0000313" key="8">
    <source>
        <dbReference type="Ensembl" id="ENSXCOP00000012351.1"/>
    </source>
</evidence>
<dbReference type="PANTHER" id="PTHR23103:SF14">
    <property type="entry name" value="AMYLOID BETA PRECURSOR LIKE PROTEIN 2"/>
    <property type="match status" value="1"/>
</dbReference>
<feature type="transmembrane region" description="Helical" evidence="6">
    <location>
        <begin position="89"/>
        <end position="111"/>
    </location>
</feature>
<evidence type="ECO:0000256" key="1">
    <source>
        <dbReference type="ARBA" id="ARBA00004479"/>
    </source>
</evidence>
<evidence type="ECO:0000256" key="4">
    <source>
        <dbReference type="ARBA" id="ARBA00023136"/>
    </source>
</evidence>
<dbReference type="Gene3D" id="6.10.250.1670">
    <property type="match status" value="1"/>
</dbReference>
<organism evidence="8 9">
    <name type="scientific">Xiphophorus couchianus</name>
    <name type="common">Monterrey platyfish</name>
    <dbReference type="NCBI Taxonomy" id="32473"/>
    <lineage>
        <taxon>Eukaryota</taxon>
        <taxon>Metazoa</taxon>
        <taxon>Chordata</taxon>
        <taxon>Craniata</taxon>
        <taxon>Vertebrata</taxon>
        <taxon>Euteleostomi</taxon>
        <taxon>Actinopterygii</taxon>
        <taxon>Neopterygii</taxon>
        <taxon>Teleostei</taxon>
        <taxon>Neoteleostei</taxon>
        <taxon>Acanthomorphata</taxon>
        <taxon>Ovalentaria</taxon>
        <taxon>Atherinomorphae</taxon>
        <taxon>Cyprinodontiformes</taxon>
        <taxon>Poeciliidae</taxon>
        <taxon>Poeciliinae</taxon>
        <taxon>Xiphophorus</taxon>
    </lineage>
</organism>
<dbReference type="InterPro" id="IPR011993">
    <property type="entry name" value="PH-like_dom_sf"/>
</dbReference>
<name>A0A3B5LSI3_9TELE</name>
<dbReference type="Pfam" id="PF10515">
    <property type="entry name" value="APP_amyloid"/>
    <property type="match status" value="1"/>
</dbReference>
<dbReference type="Proteomes" id="UP000261380">
    <property type="component" value="Unplaced"/>
</dbReference>
<proteinExistence type="predicted"/>
<dbReference type="PRINTS" id="PR00203">
    <property type="entry name" value="AMYLOIDA4"/>
</dbReference>
<feature type="region of interest" description="Disordered" evidence="5">
    <location>
        <begin position="1"/>
        <end position="35"/>
    </location>
</feature>
<dbReference type="GO" id="GO:0016020">
    <property type="term" value="C:membrane"/>
    <property type="evidence" value="ECO:0007669"/>
    <property type="project" value="UniProtKB-SubCell"/>
</dbReference>
<dbReference type="InterPro" id="IPR008155">
    <property type="entry name" value="Amyloid_glyco"/>
</dbReference>
<evidence type="ECO:0000313" key="9">
    <source>
        <dbReference type="Proteomes" id="UP000261380"/>
    </source>
</evidence>
<dbReference type="AlphaFoldDB" id="A0A3B5LSI3"/>
<feature type="domain" description="Beta-amyloid precursor protein C-terminal" evidence="7">
    <location>
        <begin position="104"/>
        <end position="154"/>
    </location>
</feature>
<dbReference type="GO" id="GO:0007409">
    <property type="term" value="P:axonogenesis"/>
    <property type="evidence" value="ECO:0007669"/>
    <property type="project" value="TreeGrafter"/>
</dbReference>
<dbReference type="GO" id="GO:0007417">
    <property type="term" value="P:central nervous system development"/>
    <property type="evidence" value="ECO:0007669"/>
    <property type="project" value="TreeGrafter"/>
</dbReference>
<feature type="compositionally biased region" description="Polar residues" evidence="5">
    <location>
        <begin position="1"/>
        <end position="16"/>
    </location>
</feature>
<feature type="compositionally biased region" description="Low complexity" evidence="5">
    <location>
        <begin position="17"/>
        <end position="28"/>
    </location>
</feature>
<evidence type="ECO:0000256" key="6">
    <source>
        <dbReference type="SAM" id="Phobius"/>
    </source>
</evidence>
<dbReference type="STRING" id="32473.ENSXCOP00000012351"/>
<sequence length="158" mass="17592">MDQFLSSISESQPDVTVSSEESVEVPVPEGKPYRPVQVTSLGARSEPEGTTQHDAHCVIDESLDVNEVVYSAERVSVMHGDDIRYTNTALIGLLVIAVAIATVIVISLVLLRKRQYGTISHGIVEVDPMLTPEERHLNKMQNHGYENPTYKYLEQMQI</sequence>
<keyword evidence="2 6" id="KW-0812">Transmembrane</keyword>
<evidence type="ECO:0000256" key="2">
    <source>
        <dbReference type="ARBA" id="ARBA00022692"/>
    </source>
</evidence>
<dbReference type="PANTHER" id="PTHR23103">
    <property type="entry name" value="ALZHEIMER'S DISEASE BETA-AMYLOID RELATED"/>
    <property type="match status" value="1"/>
</dbReference>
<evidence type="ECO:0000259" key="7">
    <source>
        <dbReference type="Pfam" id="PF10515"/>
    </source>
</evidence>
<dbReference type="InterPro" id="IPR019745">
    <property type="entry name" value="Amyloid_glyco_intracell_CS"/>
</dbReference>
<reference evidence="8" key="1">
    <citation type="submission" date="2025-08" db="UniProtKB">
        <authorList>
            <consortium name="Ensembl"/>
        </authorList>
    </citation>
    <scope>IDENTIFICATION</scope>
</reference>
<dbReference type="Gene3D" id="2.30.29.30">
    <property type="entry name" value="Pleckstrin-homology domain (PH domain)/Phosphotyrosine-binding domain (PTB)"/>
    <property type="match status" value="1"/>
</dbReference>
<dbReference type="Ensembl" id="ENSXCOT00000012500.1">
    <property type="protein sequence ID" value="ENSXCOP00000012351.1"/>
    <property type="gene ID" value="ENSXCOG00000009334.1"/>
</dbReference>
<dbReference type="InterPro" id="IPR019543">
    <property type="entry name" value="APP_amyloid_C"/>
</dbReference>
<evidence type="ECO:0000256" key="5">
    <source>
        <dbReference type="SAM" id="MobiDB-lite"/>
    </source>
</evidence>